<comment type="caution">
    <text evidence="1">The sequence shown here is derived from an EMBL/GenBank/DDBJ whole genome shotgun (WGS) entry which is preliminary data.</text>
</comment>
<evidence type="ECO:0000313" key="2">
    <source>
        <dbReference type="Proteomes" id="UP000051160"/>
    </source>
</evidence>
<accession>A0A0R1LPD2</accession>
<sequence length="136" mass="15829">MLFREPTLTELIATYTNLLRNSRLFLKDTHQIEVVFQLTDFANNHKIEVRNGQLKQASQLRIRKGVAAISVTYHGTQLKTYHGFDITDQRFKPKYFVGWVGNQKMTKDHFINHLDDELKHIVQPTANCVIFPGLFV</sequence>
<dbReference type="OrthoDB" id="2291848at2"/>
<name>A0A0R1LPD2_9LACO</name>
<dbReference type="EMBL" id="AZEE01000028">
    <property type="protein sequence ID" value="KRK97707.1"/>
    <property type="molecule type" value="Genomic_DNA"/>
</dbReference>
<evidence type="ECO:0000313" key="1">
    <source>
        <dbReference type="EMBL" id="KRK97707.1"/>
    </source>
</evidence>
<organism evidence="1 2">
    <name type="scientific">Secundilactobacillus odoratitofui DSM 19909 = JCM 15043</name>
    <dbReference type="NCBI Taxonomy" id="1423776"/>
    <lineage>
        <taxon>Bacteria</taxon>
        <taxon>Bacillati</taxon>
        <taxon>Bacillota</taxon>
        <taxon>Bacilli</taxon>
        <taxon>Lactobacillales</taxon>
        <taxon>Lactobacillaceae</taxon>
        <taxon>Secundilactobacillus</taxon>
    </lineage>
</organism>
<gene>
    <name evidence="1" type="ORF">FD04_GL000676</name>
</gene>
<dbReference type="PATRIC" id="fig|1423776.4.peg.679"/>
<reference evidence="1 2" key="1">
    <citation type="journal article" date="2015" name="Genome Announc.">
        <title>Expanding the biotechnology potential of lactobacilli through comparative genomics of 213 strains and associated genera.</title>
        <authorList>
            <person name="Sun Z."/>
            <person name="Harris H.M."/>
            <person name="McCann A."/>
            <person name="Guo C."/>
            <person name="Argimon S."/>
            <person name="Zhang W."/>
            <person name="Yang X."/>
            <person name="Jeffery I.B."/>
            <person name="Cooney J.C."/>
            <person name="Kagawa T.F."/>
            <person name="Liu W."/>
            <person name="Song Y."/>
            <person name="Salvetti E."/>
            <person name="Wrobel A."/>
            <person name="Rasinkangas P."/>
            <person name="Parkhill J."/>
            <person name="Rea M.C."/>
            <person name="O'Sullivan O."/>
            <person name="Ritari J."/>
            <person name="Douillard F.P."/>
            <person name="Paul Ross R."/>
            <person name="Yang R."/>
            <person name="Briner A.E."/>
            <person name="Felis G.E."/>
            <person name="de Vos W.M."/>
            <person name="Barrangou R."/>
            <person name="Klaenhammer T.R."/>
            <person name="Caufield P.W."/>
            <person name="Cui Y."/>
            <person name="Zhang H."/>
            <person name="O'Toole P.W."/>
        </authorList>
    </citation>
    <scope>NUCLEOTIDE SEQUENCE [LARGE SCALE GENOMIC DNA]</scope>
    <source>
        <strain evidence="1 2">DSM 19909</strain>
    </source>
</reference>
<dbReference type="AlphaFoldDB" id="A0A0R1LPD2"/>
<keyword evidence="2" id="KW-1185">Reference proteome</keyword>
<dbReference type="RefSeq" id="WP_056947513.1">
    <property type="nucleotide sequence ID" value="NZ_AZEE01000028.1"/>
</dbReference>
<proteinExistence type="predicted"/>
<protein>
    <submittedName>
        <fullName evidence="1">Uncharacterized protein</fullName>
    </submittedName>
</protein>
<dbReference type="Proteomes" id="UP000051160">
    <property type="component" value="Unassembled WGS sequence"/>
</dbReference>